<sequence>MSRVFWEIYVVSSLFFFFFLCYLFSRVRKRVFNTPNQLLILPRLGKAEGENV</sequence>
<organism evidence="1 2">
    <name type="scientific">Aspergillus brunneoviolaceus CBS 621.78</name>
    <dbReference type="NCBI Taxonomy" id="1450534"/>
    <lineage>
        <taxon>Eukaryota</taxon>
        <taxon>Fungi</taxon>
        <taxon>Dikarya</taxon>
        <taxon>Ascomycota</taxon>
        <taxon>Pezizomycotina</taxon>
        <taxon>Eurotiomycetes</taxon>
        <taxon>Eurotiomycetidae</taxon>
        <taxon>Eurotiales</taxon>
        <taxon>Aspergillaceae</taxon>
        <taxon>Aspergillus</taxon>
        <taxon>Aspergillus subgen. Circumdati</taxon>
    </lineage>
</organism>
<accession>A0ACD1G8B4</accession>
<keyword evidence="2" id="KW-1185">Reference proteome</keyword>
<dbReference type="Proteomes" id="UP000249057">
    <property type="component" value="Unassembled WGS sequence"/>
</dbReference>
<proteinExistence type="predicted"/>
<reference evidence="1" key="1">
    <citation type="submission" date="2018-02" db="EMBL/GenBank/DDBJ databases">
        <title>The genomes of Aspergillus section Nigri reveals drivers in fungal speciation.</title>
        <authorList>
            <consortium name="DOE Joint Genome Institute"/>
            <person name="Vesth T.C."/>
            <person name="Nybo J."/>
            <person name="Theobald S."/>
            <person name="Brandl J."/>
            <person name="Frisvad J.C."/>
            <person name="Nielsen K.F."/>
            <person name="Lyhne E.K."/>
            <person name="Kogle M.E."/>
            <person name="Kuo A."/>
            <person name="Riley R."/>
            <person name="Clum A."/>
            <person name="Nolan M."/>
            <person name="Lipzen A."/>
            <person name="Salamov A."/>
            <person name="Henrissat B."/>
            <person name="Wiebenga A."/>
            <person name="De vries R.P."/>
            <person name="Grigoriev I.V."/>
            <person name="Mortensen U.H."/>
            <person name="Andersen M.R."/>
            <person name="Baker S.E."/>
        </authorList>
    </citation>
    <scope>NUCLEOTIDE SEQUENCE</scope>
    <source>
        <strain evidence="1">CBS 621.78</strain>
    </source>
</reference>
<evidence type="ECO:0000313" key="1">
    <source>
        <dbReference type="EMBL" id="RAH45460.1"/>
    </source>
</evidence>
<dbReference type="EMBL" id="KZ825345">
    <property type="protein sequence ID" value="RAH45460.1"/>
    <property type="molecule type" value="Genomic_DNA"/>
</dbReference>
<evidence type="ECO:0000313" key="2">
    <source>
        <dbReference type="Proteomes" id="UP000249057"/>
    </source>
</evidence>
<protein>
    <submittedName>
        <fullName evidence="1">Uncharacterized protein</fullName>
    </submittedName>
</protein>
<gene>
    <name evidence="1" type="ORF">BO95DRAFT_142077</name>
</gene>
<name>A0ACD1G8B4_9EURO</name>